<evidence type="ECO:0000313" key="2">
    <source>
        <dbReference type="EMBL" id="BFD46020.1"/>
    </source>
</evidence>
<dbReference type="AlphaFoldDB" id="A0AAT9G8C0"/>
<reference evidence="2" key="1">
    <citation type="submission" date="2024-01" db="EMBL/GenBank/DDBJ databases">
        <title>Sequencing the genomes of a sandfly, Sergentomyia squamirostris, and its two endosymbionts.</title>
        <authorList>
            <person name="Itokawa K."/>
            <person name="Sanjoba C."/>
        </authorList>
    </citation>
    <scope>NUCLEOTIDE SEQUENCE</scope>
    <source>
        <strain evidence="2">RiSSQ</strain>
    </source>
</reference>
<evidence type="ECO:0000256" key="1">
    <source>
        <dbReference type="SAM" id="MobiDB-lite"/>
    </source>
</evidence>
<proteinExistence type="predicted"/>
<sequence length="127" mass="14667">MYSNDLEDGENKQGISERKQYNKVREYANTQQVFAKTNSLKQKSMRIIFLLFTTLVTLSACNKKVKETIGIVIPGPDEYRVQRNKTLEVPPHYELPSIEKKDTKSHKIHSPKNLNDGEQALIEDMEN</sequence>
<evidence type="ECO:0008006" key="3">
    <source>
        <dbReference type="Google" id="ProtNLM"/>
    </source>
</evidence>
<gene>
    <name evidence="2" type="ORF">DMENIID0002_06660</name>
</gene>
<accession>A0AAT9G8C0</accession>
<feature type="region of interest" description="Disordered" evidence="1">
    <location>
        <begin position="91"/>
        <end position="127"/>
    </location>
</feature>
<organism evidence="2">
    <name type="scientific">Candidatus Tisiphia endosymbiont of Sergentomyia squamirostris</name>
    <dbReference type="NCBI Taxonomy" id="3113639"/>
    <lineage>
        <taxon>Bacteria</taxon>
        <taxon>Pseudomonadati</taxon>
        <taxon>Pseudomonadota</taxon>
        <taxon>Alphaproteobacteria</taxon>
        <taxon>Rickettsiales</taxon>
        <taxon>Rickettsiaceae</taxon>
        <taxon>Rickettsieae</taxon>
        <taxon>Candidatus Tisiphia</taxon>
    </lineage>
</organism>
<name>A0AAT9G8C0_9RICK</name>
<protein>
    <recommendedName>
        <fullName evidence="3">Lipoprotein</fullName>
    </recommendedName>
</protein>
<dbReference type="EMBL" id="AP029170">
    <property type="protein sequence ID" value="BFD46020.1"/>
    <property type="molecule type" value="Genomic_DNA"/>
</dbReference>